<protein>
    <submittedName>
        <fullName evidence="4">Threonine kinase</fullName>
    </submittedName>
</protein>
<organism evidence="4 5">
    <name type="scientific">Micromonospora sagamiensis</name>
    <dbReference type="NCBI Taxonomy" id="47875"/>
    <lineage>
        <taxon>Bacteria</taxon>
        <taxon>Bacillati</taxon>
        <taxon>Actinomycetota</taxon>
        <taxon>Actinomycetes</taxon>
        <taxon>Micromonosporales</taxon>
        <taxon>Micromonosporaceae</taxon>
        <taxon>Micromonospora</taxon>
    </lineage>
</organism>
<dbReference type="Gene3D" id="3.30.230.10">
    <property type="match status" value="1"/>
</dbReference>
<evidence type="ECO:0000313" key="5">
    <source>
        <dbReference type="Proteomes" id="UP000319728"/>
    </source>
</evidence>
<feature type="region of interest" description="Disordered" evidence="2">
    <location>
        <begin position="1"/>
        <end position="65"/>
    </location>
</feature>
<sequence>MTRTPPTVGQGSRAAAPQPDVLLDQPVDHPPGVVAGPRDVDARTRVDRSDAPPGPVGGDGPAGVGHAPCHHGEILQGIFLDSAGRPCRGLVTLPVPGTGTTATFVRHLESPAGHLTVRPADRDKARRAAALAVAECARRTGEQPCGGRLALHGRVPVGIGMGSSTSDVIATARAVAASFGVRLPPETVARIAVRAEQASDPLMLGTSAALFASREARVLEDFGGPLPSVVVLSCTTGAGRPVDTLALPAPPVRAVPAYEELRAALRQAIVTADVGLLARVSSESARRNQPLLPKPELDVLERVAGRAGAAGVQVAHSGNVAGLLFDPATPDLPDRLRRAAGGLAAHGLRVGRSFGI</sequence>
<gene>
    <name evidence="4" type="ORF">JD81_02578</name>
</gene>
<feature type="domain" description="GHMP kinase N-terminal" evidence="3">
    <location>
        <begin position="133"/>
        <end position="197"/>
    </location>
</feature>
<reference evidence="4 5" key="1">
    <citation type="submission" date="2019-07" db="EMBL/GenBank/DDBJ databases">
        <title>R&amp;d 2014.</title>
        <authorList>
            <person name="Klenk H.-P."/>
        </authorList>
    </citation>
    <scope>NUCLEOTIDE SEQUENCE [LARGE SCALE GENOMIC DNA]</scope>
    <source>
        <strain evidence="4 5">DSM 43912</strain>
    </source>
</reference>
<feature type="compositionally biased region" description="Basic and acidic residues" evidence="2">
    <location>
        <begin position="38"/>
        <end position="50"/>
    </location>
</feature>
<evidence type="ECO:0000259" key="3">
    <source>
        <dbReference type="Pfam" id="PF00288"/>
    </source>
</evidence>
<dbReference type="EMBL" id="VLLP01000001">
    <property type="protein sequence ID" value="TWJ29072.1"/>
    <property type="molecule type" value="Genomic_DNA"/>
</dbReference>
<dbReference type="InterPro" id="IPR020568">
    <property type="entry name" value="Ribosomal_Su5_D2-typ_SF"/>
</dbReference>
<dbReference type="Proteomes" id="UP000319728">
    <property type="component" value="Unassembled WGS sequence"/>
</dbReference>
<dbReference type="InterPro" id="IPR014721">
    <property type="entry name" value="Ribsml_uS5_D2-typ_fold_subgr"/>
</dbReference>
<dbReference type="RefSeq" id="WP_198501139.1">
    <property type="nucleotide sequence ID" value="NZ_AP023438.1"/>
</dbReference>
<dbReference type="Pfam" id="PF00288">
    <property type="entry name" value="GHMP_kinases_N"/>
    <property type="match status" value="1"/>
</dbReference>
<dbReference type="AlphaFoldDB" id="A0A562WFM8"/>
<dbReference type="GO" id="GO:0016301">
    <property type="term" value="F:kinase activity"/>
    <property type="evidence" value="ECO:0007669"/>
    <property type="project" value="UniProtKB-KW"/>
</dbReference>
<comment type="caution">
    <text evidence="4">The sequence shown here is derived from an EMBL/GenBank/DDBJ whole genome shotgun (WGS) entry which is preliminary data.</text>
</comment>
<feature type="compositionally biased region" description="Polar residues" evidence="2">
    <location>
        <begin position="1"/>
        <end position="10"/>
    </location>
</feature>
<keyword evidence="5" id="KW-1185">Reference proteome</keyword>
<evidence type="ECO:0000256" key="2">
    <source>
        <dbReference type="SAM" id="MobiDB-lite"/>
    </source>
</evidence>
<dbReference type="SUPFAM" id="SSF54211">
    <property type="entry name" value="Ribosomal protein S5 domain 2-like"/>
    <property type="match status" value="1"/>
</dbReference>
<keyword evidence="1 4" id="KW-0418">Kinase</keyword>
<evidence type="ECO:0000313" key="4">
    <source>
        <dbReference type="EMBL" id="TWJ29072.1"/>
    </source>
</evidence>
<dbReference type="InterPro" id="IPR006204">
    <property type="entry name" value="GHMP_kinase_N_dom"/>
</dbReference>
<keyword evidence="1 4" id="KW-0808">Transferase</keyword>
<proteinExistence type="predicted"/>
<name>A0A562WFM8_9ACTN</name>
<dbReference type="GO" id="GO:0005524">
    <property type="term" value="F:ATP binding"/>
    <property type="evidence" value="ECO:0007669"/>
    <property type="project" value="InterPro"/>
</dbReference>
<accession>A0A562WFM8</accession>
<evidence type="ECO:0000256" key="1">
    <source>
        <dbReference type="ARBA" id="ARBA00022777"/>
    </source>
</evidence>